<dbReference type="GO" id="GO:0009712">
    <property type="term" value="P:catechol-containing compound metabolic process"/>
    <property type="evidence" value="ECO:0007669"/>
    <property type="project" value="InterPro"/>
</dbReference>
<dbReference type="Proteomes" id="UP000593566">
    <property type="component" value="Unassembled WGS sequence"/>
</dbReference>
<feature type="region of interest" description="Disordered" evidence="7">
    <location>
        <begin position="1"/>
        <end position="50"/>
    </location>
</feature>
<dbReference type="CDD" id="cd03461">
    <property type="entry name" value="1_2-HQD"/>
    <property type="match status" value="1"/>
</dbReference>
<dbReference type="EMBL" id="JACCJB010000011">
    <property type="protein sequence ID" value="KAF6222608.1"/>
    <property type="molecule type" value="Genomic_DNA"/>
</dbReference>
<keyword evidence="5" id="KW-0560">Oxidoreductase</keyword>
<keyword evidence="6" id="KW-0408">Iron</keyword>
<accession>A0A8H6CFT7</accession>
<dbReference type="InterPro" id="IPR000627">
    <property type="entry name" value="Intradiol_dOase_C"/>
</dbReference>
<dbReference type="Gene3D" id="2.60.130.10">
    <property type="entry name" value="Aromatic compound dioxygenase"/>
    <property type="match status" value="1"/>
</dbReference>
<comment type="similarity">
    <text evidence="2">Belongs to the intradiol ring-cleavage dioxygenase family.</text>
</comment>
<dbReference type="AlphaFoldDB" id="A0A8H6CFT7"/>
<dbReference type="InterPro" id="IPR007535">
    <property type="entry name" value="Catechol_dOase_N"/>
</dbReference>
<name>A0A8H6CFT7_9LECA</name>
<evidence type="ECO:0000256" key="5">
    <source>
        <dbReference type="ARBA" id="ARBA00023002"/>
    </source>
</evidence>
<proteinExistence type="inferred from homology"/>
<dbReference type="InterPro" id="IPR039390">
    <property type="entry name" value="1_2-HQD/HQD"/>
</dbReference>
<feature type="domain" description="Intradiol ring-cleavage dioxygenases" evidence="8">
    <location>
        <begin position="150"/>
        <end position="327"/>
    </location>
</feature>
<dbReference type="SUPFAM" id="SSF49482">
    <property type="entry name" value="Aromatic compound dioxygenase"/>
    <property type="match status" value="1"/>
</dbReference>
<dbReference type="InterPro" id="IPR015889">
    <property type="entry name" value="Intradiol_dOase_core"/>
</dbReference>
<dbReference type="PANTHER" id="PTHR33711">
    <property type="entry name" value="DIOXYGENASE, PUTATIVE (AFU_ORTHOLOGUE AFUA_2G02910)-RELATED"/>
    <property type="match status" value="1"/>
</dbReference>
<feature type="domain" description="Catechol dioxygenase N-terminal" evidence="9">
    <location>
        <begin position="68"/>
        <end position="140"/>
    </location>
</feature>
<evidence type="ECO:0000259" key="8">
    <source>
        <dbReference type="Pfam" id="PF00775"/>
    </source>
</evidence>
<dbReference type="PANTHER" id="PTHR33711:SF7">
    <property type="entry name" value="INTRADIOL RING-CLEAVAGE DIOXYGENASES DOMAIN-CONTAINING PROTEIN-RELATED"/>
    <property type="match status" value="1"/>
</dbReference>
<protein>
    <recommendedName>
        <fullName evidence="12">Catechol 1,2-dioxygenase</fullName>
    </recommendedName>
</protein>
<evidence type="ECO:0000256" key="7">
    <source>
        <dbReference type="SAM" id="MobiDB-lite"/>
    </source>
</evidence>
<keyword evidence="3" id="KW-0479">Metal-binding</keyword>
<gene>
    <name evidence="10" type="ORF">HO133_000655</name>
</gene>
<dbReference type="GO" id="GO:0018576">
    <property type="term" value="F:catechol 1,2-dioxygenase activity"/>
    <property type="evidence" value="ECO:0007669"/>
    <property type="project" value="InterPro"/>
</dbReference>
<evidence type="ECO:0000259" key="9">
    <source>
        <dbReference type="Pfam" id="PF04444"/>
    </source>
</evidence>
<keyword evidence="4" id="KW-0223">Dioxygenase</keyword>
<dbReference type="Pfam" id="PF00775">
    <property type="entry name" value="Dioxygenase_C"/>
    <property type="match status" value="1"/>
</dbReference>
<evidence type="ECO:0000256" key="2">
    <source>
        <dbReference type="ARBA" id="ARBA00007825"/>
    </source>
</evidence>
<dbReference type="GO" id="GO:0008199">
    <property type="term" value="F:ferric iron binding"/>
    <property type="evidence" value="ECO:0007669"/>
    <property type="project" value="InterPro"/>
</dbReference>
<keyword evidence="11" id="KW-1185">Reference proteome</keyword>
<evidence type="ECO:0008006" key="12">
    <source>
        <dbReference type="Google" id="ProtNLM"/>
    </source>
</evidence>
<evidence type="ECO:0000313" key="11">
    <source>
        <dbReference type="Proteomes" id="UP000593566"/>
    </source>
</evidence>
<dbReference type="InterPro" id="IPR050770">
    <property type="entry name" value="Intradiol_RC_Dioxygenase"/>
</dbReference>
<reference evidence="10 11" key="1">
    <citation type="journal article" date="2020" name="Genomics">
        <title>Complete, high-quality genomes from long-read metagenomic sequencing of two wolf lichen thalli reveals enigmatic genome architecture.</title>
        <authorList>
            <person name="McKenzie S.K."/>
            <person name="Walston R.F."/>
            <person name="Allen J.L."/>
        </authorList>
    </citation>
    <scope>NUCLEOTIDE SEQUENCE [LARGE SCALE GENOMIC DNA]</scope>
    <source>
        <strain evidence="10">WasteWater1</strain>
    </source>
</reference>
<organism evidence="10 11">
    <name type="scientific">Letharia lupina</name>
    <dbReference type="NCBI Taxonomy" id="560253"/>
    <lineage>
        <taxon>Eukaryota</taxon>
        <taxon>Fungi</taxon>
        <taxon>Dikarya</taxon>
        <taxon>Ascomycota</taxon>
        <taxon>Pezizomycotina</taxon>
        <taxon>Lecanoromycetes</taxon>
        <taxon>OSLEUM clade</taxon>
        <taxon>Lecanoromycetidae</taxon>
        <taxon>Lecanorales</taxon>
        <taxon>Lecanorineae</taxon>
        <taxon>Parmeliaceae</taxon>
        <taxon>Letharia</taxon>
    </lineage>
</organism>
<dbReference type="RefSeq" id="XP_037151954.1">
    <property type="nucleotide sequence ID" value="XM_037291592.1"/>
</dbReference>
<comment type="caution">
    <text evidence="10">The sequence shown here is derived from an EMBL/GenBank/DDBJ whole genome shotgun (WGS) entry which is preliminary data.</text>
</comment>
<evidence type="ECO:0000256" key="4">
    <source>
        <dbReference type="ARBA" id="ARBA00022964"/>
    </source>
</evidence>
<evidence type="ECO:0000256" key="6">
    <source>
        <dbReference type="ARBA" id="ARBA00023004"/>
    </source>
</evidence>
<dbReference type="GeneID" id="59329073"/>
<comment type="cofactor">
    <cofactor evidence="1">
        <name>Fe(3+)</name>
        <dbReference type="ChEBI" id="CHEBI:29034"/>
    </cofactor>
</comment>
<sequence>MPETEEPLTLAPEEKNSQVNTNDNRIDHNQSHTNGITRGESATAPQTHRFDPSFTQSLINATGPKASPRMRKVMASLIRHVHDFARENEITVDEYMAGVEMINEAGRMSTDKRNEGQLLSGVIGLESLVDEITYKLATDATDAPTSSAILGPFWRANAPARKMGESIVHNITDGDDTFMHGKITDYLTGEPIEGAELDVWHTAPNGLYEQQDEDQVDFNLRGRFTTGIDGRYNFYCLRPTSYPIPYDGPAGKLLQLLDRHPMRPAHIHFIVKAPNYKPIITQLFDRRDKHITDDAVFAVKESLVVDFLPREGDPKARFELPYDFRLATYEEAKKNSLVGTTEESASFSANVVQGRS</sequence>
<dbReference type="Pfam" id="PF04444">
    <property type="entry name" value="Dioxygenase_N"/>
    <property type="match status" value="1"/>
</dbReference>
<evidence type="ECO:0000256" key="1">
    <source>
        <dbReference type="ARBA" id="ARBA00001965"/>
    </source>
</evidence>
<evidence type="ECO:0000313" key="10">
    <source>
        <dbReference type="EMBL" id="KAF6222608.1"/>
    </source>
</evidence>
<evidence type="ECO:0000256" key="3">
    <source>
        <dbReference type="ARBA" id="ARBA00022723"/>
    </source>
</evidence>